<proteinExistence type="predicted"/>
<name>A0ABY7CIE7_9BASI</name>
<keyword evidence="2" id="KW-1185">Reference proteome</keyword>
<protein>
    <submittedName>
        <fullName evidence="1">Uncharacterized protein</fullName>
    </submittedName>
</protein>
<dbReference type="PANTHER" id="PTHR33096">
    <property type="entry name" value="CXC2 DOMAIN-CONTAINING PROTEIN"/>
    <property type="match status" value="1"/>
</dbReference>
<dbReference type="PANTHER" id="PTHR33096:SF1">
    <property type="entry name" value="CXC1-LIKE CYSTEINE CLUSTER ASSOCIATED WITH KDZ TRANSPOSASES DOMAIN-CONTAINING PROTEIN"/>
    <property type="match status" value="1"/>
</dbReference>
<dbReference type="GeneID" id="77809903"/>
<reference evidence="1" key="1">
    <citation type="submission" date="2022-10" db="EMBL/GenBank/DDBJ databases">
        <title>Puccinia triticina Genome sequencing and assembly.</title>
        <authorList>
            <person name="Li C."/>
        </authorList>
    </citation>
    <scope>NUCLEOTIDE SEQUENCE</scope>
    <source>
        <strain evidence="1">Pt15</strain>
    </source>
</reference>
<accession>A0ABY7CIE7</accession>
<organism evidence="1 2">
    <name type="scientific">Puccinia triticina</name>
    <dbReference type="NCBI Taxonomy" id="208348"/>
    <lineage>
        <taxon>Eukaryota</taxon>
        <taxon>Fungi</taxon>
        <taxon>Dikarya</taxon>
        <taxon>Basidiomycota</taxon>
        <taxon>Pucciniomycotina</taxon>
        <taxon>Pucciniomycetes</taxon>
        <taxon>Pucciniales</taxon>
        <taxon>Pucciniaceae</taxon>
        <taxon>Puccinia</taxon>
    </lineage>
</organism>
<dbReference type="EMBL" id="CP110425">
    <property type="protein sequence ID" value="WAQ84693.1"/>
    <property type="molecule type" value="Genomic_DNA"/>
</dbReference>
<dbReference type="RefSeq" id="XP_053020248.1">
    <property type="nucleotide sequence ID" value="XM_053169008.1"/>
</dbReference>
<dbReference type="Proteomes" id="UP001164743">
    <property type="component" value="Chromosome 5A"/>
</dbReference>
<sequence>MALKLYKAPVSGTLTQRLRRMQNAERIAAARTRFLGLQLARRDIENQQLSRDQEVIEHLMENPYEPESGTSGNHTSPDTLDDEWLTLVAPLDEDDDLDRAIEADKERWRQEAQQFNWTSVMDQLFAVYIDLKGRTKNWSGQNAYTPFVRCNCLPQEKRSRFVDMVDIFSQHRIKNCLRGPEIFLATEEEVNDLLASILELSENLREELNELTGEQDMRGVMNDEESKLLLLLWSAKADLFVQAVHIQAEKRPLLESKSIGARLGTKLKEKIYKALQARRPAVKKYIDAFN</sequence>
<evidence type="ECO:0000313" key="1">
    <source>
        <dbReference type="EMBL" id="WAQ84693.1"/>
    </source>
</evidence>
<gene>
    <name evidence="1" type="ORF">PtA15_5A266</name>
</gene>
<evidence type="ECO:0000313" key="2">
    <source>
        <dbReference type="Proteomes" id="UP001164743"/>
    </source>
</evidence>